<dbReference type="FunFam" id="1.25.40.410:FF:000003">
    <property type="entry name" value="Dedicator of cytokinesis protein 4"/>
    <property type="match status" value="1"/>
</dbReference>
<comment type="caution">
    <text evidence="7">The sequence shown here is derived from an EMBL/GenBank/DDBJ whole genome shotgun (WGS) entry which is preliminary data.</text>
</comment>
<feature type="domain" description="C2 DOCK-type" evidence="5">
    <location>
        <begin position="7"/>
        <end position="180"/>
    </location>
</feature>
<dbReference type="InterPro" id="IPR027007">
    <property type="entry name" value="C2_DOCK-type_domain"/>
</dbReference>
<feature type="region of interest" description="Disordered" evidence="4">
    <location>
        <begin position="1676"/>
        <end position="1769"/>
    </location>
</feature>
<dbReference type="InterPro" id="IPR027357">
    <property type="entry name" value="DOCKER_dom"/>
</dbReference>
<evidence type="ECO:0000256" key="2">
    <source>
        <dbReference type="PROSITE-ProRule" id="PRU00983"/>
    </source>
</evidence>
<gene>
    <name evidence="7" type="ORF">HPG69_000580</name>
</gene>
<feature type="region of interest" description="Disordered" evidence="4">
    <location>
        <begin position="1463"/>
        <end position="1541"/>
    </location>
</feature>
<dbReference type="PROSITE" id="PS51651">
    <property type="entry name" value="DOCKER"/>
    <property type="match status" value="1"/>
</dbReference>
<dbReference type="Pfam" id="PF06920">
    <property type="entry name" value="DHR-2_Lobe_A"/>
    <property type="match status" value="1"/>
</dbReference>
<evidence type="ECO:0000256" key="3">
    <source>
        <dbReference type="SAM" id="Coils"/>
    </source>
</evidence>
<proteinExistence type="inferred from homology"/>
<dbReference type="GO" id="GO:0031267">
    <property type="term" value="F:small GTPase binding"/>
    <property type="evidence" value="ECO:0007669"/>
    <property type="project" value="TreeGrafter"/>
</dbReference>
<evidence type="ECO:0000259" key="6">
    <source>
        <dbReference type="PROSITE" id="PS51651"/>
    </source>
</evidence>
<comment type="similarity">
    <text evidence="2">Belongs to the DOCK family.</text>
</comment>
<dbReference type="InterPro" id="IPR046770">
    <property type="entry name" value="DOCKER_Lobe_B"/>
</dbReference>
<dbReference type="PANTHER" id="PTHR45653">
    <property type="entry name" value="DEDICATOR OF CYTOKINESIS"/>
    <property type="match status" value="1"/>
</dbReference>
<dbReference type="Gene3D" id="1.25.40.410">
    <property type="match status" value="1"/>
</dbReference>
<organism evidence="7 8">
    <name type="scientific">Diceros bicornis minor</name>
    <name type="common">South-central black rhinoceros</name>
    <dbReference type="NCBI Taxonomy" id="77932"/>
    <lineage>
        <taxon>Eukaryota</taxon>
        <taxon>Metazoa</taxon>
        <taxon>Chordata</taxon>
        <taxon>Craniata</taxon>
        <taxon>Vertebrata</taxon>
        <taxon>Euteleostomi</taxon>
        <taxon>Mammalia</taxon>
        <taxon>Eutheria</taxon>
        <taxon>Laurasiatheria</taxon>
        <taxon>Perissodactyla</taxon>
        <taxon>Rhinocerotidae</taxon>
        <taxon>Diceros</taxon>
    </lineage>
</organism>
<evidence type="ECO:0008006" key="9">
    <source>
        <dbReference type="Google" id="ProtNLM"/>
    </source>
</evidence>
<evidence type="ECO:0000313" key="8">
    <source>
        <dbReference type="Proteomes" id="UP000551758"/>
    </source>
</evidence>
<dbReference type="PROSITE" id="PS51650">
    <property type="entry name" value="C2_DOCK"/>
    <property type="match status" value="1"/>
</dbReference>
<feature type="compositionally biased region" description="Low complexity" evidence="4">
    <location>
        <begin position="1486"/>
        <end position="1517"/>
    </location>
</feature>
<name>A0A7J7FJ39_DICBM</name>
<dbReference type="Gene3D" id="2.60.40.150">
    <property type="entry name" value="C2 domain"/>
    <property type="match status" value="1"/>
</dbReference>
<evidence type="ECO:0000256" key="1">
    <source>
        <dbReference type="ARBA" id="ARBA00022658"/>
    </source>
</evidence>
<reference evidence="7 8" key="1">
    <citation type="journal article" date="2020" name="Mol. Biol. Evol.">
        <title>Interspecific Gene Flow and the Evolution of Specialization in Black and White Rhinoceros.</title>
        <authorList>
            <person name="Moodley Y."/>
            <person name="Westbury M.V."/>
            <person name="Russo I.M."/>
            <person name="Gopalakrishnan S."/>
            <person name="Rakotoarivelo A."/>
            <person name="Olsen R.A."/>
            <person name="Prost S."/>
            <person name="Tunstall T."/>
            <person name="Ryder O.A."/>
            <person name="Dalen L."/>
            <person name="Bruford M.W."/>
        </authorList>
    </citation>
    <scope>NUCLEOTIDE SEQUENCE [LARGE SCALE GENOMIC DNA]</scope>
    <source>
        <strain evidence="7">SBR-YM</strain>
        <tissue evidence="7">Skin</tissue>
    </source>
</reference>
<dbReference type="GO" id="GO:0005886">
    <property type="term" value="C:plasma membrane"/>
    <property type="evidence" value="ECO:0007669"/>
    <property type="project" value="TreeGrafter"/>
</dbReference>
<dbReference type="GO" id="GO:0007264">
    <property type="term" value="P:small GTPase-mediated signal transduction"/>
    <property type="evidence" value="ECO:0007669"/>
    <property type="project" value="InterPro"/>
</dbReference>
<dbReference type="InterPro" id="IPR043162">
    <property type="entry name" value="DOCK_C_lobe_C"/>
</dbReference>
<feature type="domain" description="DOCKER" evidence="6">
    <location>
        <begin position="1032"/>
        <end position="1439"/>
    </location>
</feature>
<feature type="compositionally biased region" description="Polar residues" evidence="4">
    <location>
        <begin position="1676"/>
        <end position="1689"/>
    </location>
</feature>
<evidence type="ECO:0000256" key="4">
    <source>
        <dbReference type="SAM" id="MobiDB-lite"/>
    </source>
</evidence>
<dbReference type="Pfam" id="PF23554">
    <property type="entry name" value="TPR_DOCK"/>
    <property type="match status" value="6"/>
</dbReference>
<evidence type="ECO:0000259" key="5">
    <source>
        <dbReference type="PROSITE" id="PS51650"/>
    </source>
</evidence>
<feature type="compositionally biased region" description="Basic and acidic residues" evidence="4">
    <location>
        <begin position="1750"/>
        <end position="1763"/>
    </location>
</feature>
<protein>
    <recommendedName>
        <fullName evidence="9">Dedicator of cytokinesis protein 4</fullName>
    </recommendedName>
</protein>
<dbReference type="GO" id="GO:0005085">
    <property type="term" value="F:guanyl-nucleotide exchange factor activity"/>
    <property type="evidence" value="ECO:0007669"/>
    <property type="project" value="InterPro"/>
</dbReference>
<dbReference type="InterPro" id="IPR026791">
    <property type="entry name" value="DOCK"/>
</dbReference>
<dbReference type="InterPro" id="IPR037811">
    <property type="entry name" value="C2_Dock-B"/>
</dbReference>
<feature type="coiled-coil region" evidence="3">
    <location>
        <begin position="1308"/>
        <end position="1335"/>
    </location>
</feature>
<feature type="region of interest" description="Disordered" evidence="4">
    <location>
        <begin position="1556"/>
        <end position="1641"/>
    </location>
</feature>
<dbReference type="PANTHER" id="PTHR45653:SF7">
    <property type="entry name" value="DEDICATOR OF CYTOKINESIS PROTEIN 4"/>
    <property type="match status" value="1"/>
</dbReference>
<dbReference type="GO" id="GO:0005737">
    <property type="term" value="C:cytoplasm"/>
    <property type="evidence" value="ECO:0007669"/>
    <property type="project" value="TreeGrafter"/>
</dbReference>
<dbReference type="GO" id="GO:0060326">
    <property type="term" value="P:cell chemotaxis"/>
    <property type="evidence" value="ECO:0007669"/>
    <property type="project" value="TreeGrafter"/>
</dbReference>
<dbReference type="Pfam" id="PF14429">
    <property type="entry name" value="DOCK-C2"/>
    <property type="match status" value="1"/>
</dbReference>
<dbReference type="Pfam" id="PF20422">
    <property type="entry name" value="DHR-2_Lobe_B"/>
    <property type="match status" value="1"/>
</dbReference>
<dbReference type="InterPro" id="IPR056372">
    <property type="entry name" value="TPR_DOCK"/>
</dbReference>
<keyword evidence="3" id="KW-0175">Coiled coil</keyword>
<keyword evidence="1" id="KW-0344">Guanine-nucleotide releasing factor</keyword>
<keyword evidence="8" id="KW-1185">Reference proteome</keyword>
<dbReference type="Gene3D" id="1.20.58.740">
    <property type="match status" value="1"/>
</dbReference>
<dbReference type="InterPro" id="IPR035892">
    <property type="entry name" value="C2_domain_sf"/>
</dbReference>
<dbReference type="Proteomes" id="UP000551758">
    <property type="component" value="Unassembled WGS sequence"/>
</dbReference>
<dbReference type="CDD" id="cd08695">
    <property type="entry name" value="C2_Dock-B"/>
    <property type="match status" value="1"/>
</dbReference>
<dbReference type="InterPro" id="IPR043161">
    <property type="entry name" value="DOCK_C_lobe_A"/>
</dbReference>
<accession>A0A7J7FJ39</accession>
<sequence length="1970" mass="225831">MEEGEMRNDLYITIERGEFEKGGKSVARNVEVTMFIVESSGQTLKDFISFGSGEPPASEYHSFVLYHNNSPRWSELLKLPIPVDKFRGAHIRFEFRHCSTKEKGEKKLFGFSFVPLMQEDGRTLPDGTHELIVHKCEENTNLQDTTRYLKLPFSKGILLGNSNQAMKATKESFWITSFLCSTKLTQNGNFLQDTLDTLFGILDENSQKYGSKVFDSLVHIINLLQDSKFHHFKPVMDTYIESHFAGALAYRDLIKVLKWYVDRITEAERQEHIQEVLKAQEYIFKYIVQSRRLFSLATGGQNEEEFRCCIQELLMSVRFFLSQESKGSGALSQSQGKEIFFYLMFPLNPSSRPEMTWAAVINTKIHEFEFDSVFESSAHRLDLLSCWCQISLKAAPKRNEIEVTTVQVLVEHSCHLIMLHFTHSVGGFANHFANAVFLSSFPAVYSELLKLFDVREVANLVQDTLGSLPTIVHVDDSLQAVKLQCIGKTVESQLYTNPGRVRCLRGPDMILEEHEYDSRAVWGAVVPVQEQSTINKNSRYILLPVVLHHLHMHLQEQKDLIMCARILSNVFCLIKKNSSLEVAISFWTYKEYRAETLLWGTNFGSFLEKSVLEEIDVIVASLLDILLRTILEITSRPQPSSSSLRLQFQDVTGEFVACLLSLLRQMTDRHYQQLLDSFNTKEELRHHSIFLSSYECRERFPTGSLNQNDFWNTTKEEPPKLLQHHAVAFNQIVSEIYFPSSIYNDLVKRSFSSLSKDFLLQIFTVFRILIRPEMFPKDWTVMRLVANKVIILKLFYCPVVIIEFASVYRKLPLYTVICSVIITTVLYLSDALRKNFLNENFDYKIWDSYFYLAVIFINQLCLQLEMFTASKKKKVLEKYGDMRVTMGCEIFSMWQNLGEHKLHFIPALIGPFLEVTLIPQPDLRNVMIPIFHDMMDWEQRRSGNFKQVEAKLIDKLDSLMSEGKGDETYRELFNSILLKKIERETWRESGVSLIATVTRLMERLLDYRDCMKMGEVDGKKIGCTVSLLNFYKTELNKEEMYIRYIHKLYDLHLKAQNFTEAAYTLLLYDELLEWSDRPLREFLTYPMQTEWQRKEHLHLAIIQNFDRGKCWENGIILCRKIAEQYESYYDYRNLSKMRMMEASLYDKIMDQQRLEPEFFRVGFYGKKFPFFLRNKEFVCRGHDYERLEAFQQRMLNEFPHAIAMQHANQPDETIFQAEAQYLQIYAVTPIPESQEVLQREGVPDNIKSFYKVNHIWKFRYDRPFHKGTKDKENEFKSLWVERTSLYLVQSLPGISRWFEVEKREVVEMSPLENAIEVLENKNQQLKTLISQCQARQMQNINPLTMCLNGVIDAAVNGGVSRYQEAQILEFGLAVHEKFVPQDMRPLHKKLVDQFFVMKSSLGIQEFSACIQASPVHFPNGSPRVCRNSAPASMSPDGTRVIPRRSPLSYPAVNRYSSSSLSSQASAEVSNITGQSESSDEVFNMQPSPSTSSLSSTHSASPNVTSSAPSSARASPLLSDKHKHSRENSCLSPRERPCSAIYPTPVETSQRLLFNHIGDGALPRSDPNLSAPEKAVNPTPSSWSLDSGKEAKNMSDSGKLISPPVPPRPTQTASPARHTTPVSPSPAGRSPLKGSVQSFTPSPVEYHSPGLISNSPVLSGSYSSGISSLSRCSMSETSGFENQVNEQTAPGSGLSYSGPEEPVRKESKTPPPYSVYERTLRRPVPLPHSLSIPVTAEPPALPPKPLAARSSHLENGTRRTEPGPRPRPLPRKLTWKAVTTFLYSLNETIQQQLYSRTLQEILLAQMFMLVAAERIAVFIPVIESCAKEIDILIKETKGKMRRQKNLDLDLFEKPIWSLQAGVYLQECVWQEVGNLAVTFDSIHPIDLMAGPDDKNKYDNTNLREQEKLSFSVCLSFLFLLKRKIVLMNVERQKGQGTANLEYFLEEGKSWANWCKSSLRRGSGELHQSPWK</sequence>
<dbReference type="EMBL" id="JACDTQ010000550">
    <property type="protein sequence ID" value="KAF5927676.1"/>
    <property type="molecule type" value="Genomic_DNA"/>
</dbReference>
<dbReference type="InterPro" id="IPR046769">
    <property type="entry name" value="DOCKER_Lobe_A"/>
</dbReference>
<dbReference type="FunFam" id="2.60.40.150:FF:000045">
    <property type="entry name" value="Dedicator of cytokinesis protein 4"/>
    <property type="match status" value="1"/>
</dbReference>
<evidence type="ECO:0000313" key="7">
    <source>
        <dbReference type="EMBL" id="KAF5927676.1"/>
    </source>
</evidence>